<reference evidence="1" key="1">
    <citation type="submission" date="2023-06" db="EMBL/GenBank/DDBJ databases">
        <authorList>
            <person name="Kurt Z."/>
        </authorList>
    </citation>
    <scope>NUCLEOTIDE SEQUENCE</scope>
</reference>
<evidence type="ECO:0000313" key="3">
    <source>
        <dbReference type="Proteomes" id="UP001642409"/>
    </source>
</evidence>
<protein>
    <submittedName>
        <fullName evidence="2">Hypothetical_protein</fullName>
    </submittedName>
</protein>
<dbReference type="AlphaFoldDB" id="A0AA86QDM1"/>
<gene>
    <name evidence="1" type="ORF">HINF_LOCUS40613</name>
    <name evidence="2" type="ORF">HINF_LOCUS8871</name>
</gene>
<reference evidence="2 3" key="2">
    <citation type="submission" date="2024-07" db="EMBL/GenBank/DDBJ databases">
        <authorList>
            <person name="Akdeniz Z."/>
        </authorList>
    </citation>
    <scope>NUCLEOTIDE SEQUENCE [LARGE SCALE GENOMIC DNA]</scope>
</reference>
<dbReference type="EMBL" id="CAXDID020000018">
    <property type="protein sequence ID" value="CAL5985410.1"/>
    <property type="molecule type" value="Genomic_DNA"/>
</dbReference>
<proteinExistence type="predicted"/>
<dbReference type="Proteomes" id="UP001642409">
    <property type="component" value="Unassembled WGS sequence"/>
</dbReference>
<accession>A0AA86QDM1</accession>
<evidence type="ECO:0000313" key="2">
    <source>
        <dbReference type="EMBL" id="CAL5985410.1"/>
    </source>
</evidence>
<sequence length="113" mass="13175">MQRPKSTMNMQLIIENAISNTKHDARSSTDIFIELTSKSNISNVNTFNGSQNKSELFKVISYTDQSSDFKLKINQTMLQIKQFLKQVQYLNHISTINENDIYFVIEHLKQLKM</sequence>
<keyword evidence="3" id="KW-1185">Reference proteome</keyword>
<evidence type="ECO:0000313" key="1">
    <source>
        <dbReference type="EMBL" id="CAI9952968.1"/>
    </source>
</evidence>
<comment type="caution">
    <text evidence="1">The sequence shown here is derived from an EMBL/GenBank/DDBJ whole genome shotgun (WGS) entry which is preliminary data.</text>
</comment>
<dbReference type="EMBL" id="CATOUU010000834">
    <property type="protein sequence ID" value="CAI9952968.1"/>
    <property type="molecule type" value="Genomic_DNA"/>
</dbReference>
<organism evidence="1">
    <name type="scientific">Hexamita inflata</name>
    <dbReference type="NCBI Taxonomy" id="28002"/>
    <lineage>
        <taxon>Eukaryota</taxon>
        <taxon>Metamonada</taxon>
        <taxon>Diplomonadida</taxon>
        <taxon>Hexamitidae</taxon>
        <taxon>Hexamitinae</taxon>
        <taxon>Hexamita</taxon>
    </lineage>
</organism>
<name>A0AA86QDM1_9EUKA</name>